<evidence type="ECO:0000256" key="6">
    <source>
        <dbReference type="RuleBase" id="RU003732"/>
    </source>
</evidence>
<dbReference type="Proteomes" id="UP000184052">
    <property type="component" value="Unassembled WGS sequence"/>
</dbReference>
<dbReference type="PANTHER" id="PTHR11616:SF240">
    <property type="entry name" value="BLOATED TUBULES, ISOFORM B-RELATED"/>
    <property type="match status" value="1"/>
</dbReference>
<feature type="transmembrane region" description="Helical" evidence="7">
    <location>
        <begin position="179"/>
        <end position="202"/>
    </location>
</feature>
<dbReference type="AlphaFoldDB" id="A0A1M6GN92"/>
<evidence type="ECO:0000313" key="8">
    <source>
        <dbReference type="EMBL" id="SHJ11408.1"/>
    </source>
</evidence>
<keyword evidence="2 6" id="KW-0813">Transport</keyword>
<feature type="transmembrane region" description="Helical" evidence="7">
    <location>
        <begin position="12"/>
        <end position="31"/>
    </location>
</feature>
<dbReference type="GO" id="GO:0035725">
    <property type="term" value="P:sodium ion transmembrane transport"/>
    <property type="evidence" value="ECO:0007669"/>
    <property type="project" value="TreeGrafter"/>
</dbReference>
<evidence type="ECO:0000256" key="1">
    <source>
        <dbReference type="ARBA" id="ARBA00004141"/>
    </source>
</evidence>
<evidence type="ECO:0000256" key="3">
    <source>
        <dbReference type="ARBA" id="ARBA00022692"/>
    </source>
</evidence>
<feature type="transmembrane region" description="Helical" evidence="7">
    <location>
        <begin position="462"/>
        <end position="483"/>
    </location>
</feature>
<dbReference type="PANTHER" id="PTHR11616">
    <property type="entry name" value="SODIUM/CHLORIDE DEPENDENT TRANSPORTER"/>
    <property type="match status" value="1"/>
</dbReference>
<feature type="transmembrane region" description="Helical" evidence="7">
    <location>
        <begin position="357"/>
        <end position="381"/>
    </location>
</feature>
<keyword evidence="3 6" id="KW-0812">Transmembrane</keyword>
<feature type="transmembrane region" description="Helical" evidence="7">
    <location>
        <begin position="387"/>
        <end position="408"/>
    </location>
</feature>
<name>A0A1M6GN92_9FIRM</name>
<sequence length="502" mass="54551">MNEQRGQWGSRLGFILAAIGSAVGLGNIWRFPYTASSNGGGAFLIPYLFALLTAGIPILILEFAIAHKIKKSVPGVFGSVKNGLQSLGWIQTFVSISITVYYTVIIGWSMNYAFYALSSKWGTDTSGFFFGEFLNITDSPFNIGHINKGMLLALAAVWLINYFVLSSGIKAGIEKANKIFMPLLVACLVIVAIRGITLEGAVQGLDYFFKPEFSKLSDPTVWLAAYGQIFYSLSICFGIMITYASYLPEKTDIVNNAFMTGLGNCSFSILAGMTVFSVLGYMAAQQGVSVAEVSAGGIGLAFIVFPKAINALPGMNGTFGAIFFLCLIFAGLSSSMSIIEVIVSSIQGKFDIARKKVLRYIIVIGFLISLIFVTGAGLYILDIVDHFVNTYAIALAGLVEILVLAYMVDLEELRSYANGMSDFAIGKWWIYTLKYLTPALLAIMFVFNTYVDFTKGYEGYSLKALMVYGVGTLVFIVVGALVFNRIKGEDEKNNQISRGDAV</sequence>
<dbReference type="InterPro" id="IPR000175">
    <property type="entry name" value="Na/ntran_symport"/>
</dbReference>
<dbReference type="PROSITE" id="PS50267">
    <property type="entry name" value="NA_NEUROTRAN_SYMP_3"/>
    <property type="match status" value="1"/>
</dbReference>
<evidence type="ECO:0000256" key="5">
    <source>
        <dbReference type="ARBA" id="ARBA00023136"/>
    </source>
</evidence>
<dbReference type="CDD" id="cd10334">
    <property type="entry name" value="SLC6sbd_u1"/>
    <property type="match status" value="1"/>
</dbReference>
<dbReference type="PROSITE" id="PS00610">
    <property type="entry name" value="NA_NEUROTRAN_SYMP_1"/>
    <property type="match status" value="1"/>
</dbReference>
<dbReference type="EMBL" id="FQZL01000011">
    <property type="protein sequence ID" value="SHJ11408.1"/>
    <property type="molecule type" value="Genomic_DNA"/>
</dbReference>
<feature type="transmembrane region" description="Helical" evidence="7">
    <location>
        <begin position="222"/>
        <end position="246"/>
    </location>
</feature>
<organism evidence="8 9">
    <name type="scientific">Dethiosulfatibacter aminovorans DSM 17477</name>
    <dbReference type="NCBI Taxonomy" id="1121476"/>
    <lineage>
        <taxon>Bacteria</taxon>
        <taxon>Bacillati</taxon>
        <taxon>Bacillota</taxon>
        <taxon>Tissierellia</taxon>
        <taxon>Dethiosulfatibacter</taxon>
    </lineage>
</organism>
<evidence type="ECO:0000313" key="9">
    <source>
        <dbReference type="Proteomes" id="UP000184052"/>
    </source>
</evidence>
<evidence type="ECO:0000256" key="4">
    <source>
        <dbReference type="ARBA" id="ARBA00022989"/>
    </source>
</evidence>
<gene>
    <name evidence="8" type="ORF">SAMN02745751_01772</name>
</gene>
<feature type="transmembrane region" description="Helical" evidence="7">
    <location>
        <begin position="87"/>
        <end position="110"/>
    </location>
</feature>
<dbReference type="GO" id="GO:0015293">
    <property type="term" value="F:symporter activity"/>
    <property type="evidence" value="ECO:0007669"/>
    <property type="project" value="UniProtKB-KW"/>
</dbReference>
<keyword evidence="5 7" id="KW-0472">Membrane</keyword>
<feature type="transmembrane region" description="Helical" evidence="7">
    <location>
        <begin position="149"/>
        <end position="167"/>
    </location>
</feature>
<dbReference type="STRING" id="1121476.SAMN02745751_01772"/>
<feature type="transmembrane region" description="Helical" evidence="7">
    <location>
        <begin position="258"/>
        <end position="284"/>
    </location>
</feature>
<dbReference type="Pfam" id="PF00209">
    <property type="entry name" value="SNF"/>
    <property type="match status" value="2"/>
</dbReference>
<dbReference type="SUPFAM" id="SSF161070">
    <property type="entry name" value="SNF-like"/>
    <property type="match status" value="1"/>
</dbReference>
<evidence type="ECO:0000256" key="2">
    <source>
        <dbReference type="ARBA" id="ARBA00022448"/>
    </source>
</evidence>
<dbReference type="GO" id="GO:0005886">
    <property type="term" value="C:plasma membrane"/>
    <property type="evidence" value="ECO:0007669"/>
    <property type="project" value="TreeGrafter"/>
</dbReference>
<feature type="transmembrane region" description="Helical" evidence="7">
    <location>
        <begin position="321"/>
        <end position="345"/>
    </location>
</feature>
<dbReference type="RefSeq" id="WP_073049225.1">
    <property type="nucleotide sequence ID" value="NZ_FQZL01000011.1"/>
</dbReference>
<accession>A0A1M6GN92</accession>
<proteinExistence type="inferred from homology"/>
<reference evidence="8 9" key="1">
    <citation type="submission" date="2016-11" db="EMBL/GenBank/DDBJ databases">
        <authorList>
            <person name="Jaros S."/>
            <person name="Januszkiewicz K."/>
            <person name="Wedrychowicz H."/>
        </authorList>
    </citation>
    <scope>NUCLEOTIDE SEQUENCE [LARGE SCALE GENOMIC DNA]</scope>
    <source>
        <strain evidence="8 9">DSM 17477</strain>
    </source>
</reference>
<feature type="transmembrane region" description="Helical" evidence="7">
    <location>
        <begin position="43"/>
        <end position="66"/>
    </location>
</feature>
<dbReference type="OrthoDB" id="9762833at2"/>
<dbReference type="PRINTS" id="PR00176">
    <property type="entry name" value="NANEUSMPORT"/>
</dbReference>
<keyword evidence="9" id="KW-1185">Reference proteome</keyword>
<feature type="transmembrane region" description="Helical" evidence="7">
    <location>
        <begin position="428"/>
        <end position="450"/>
    </location>
</feature>
<evidence type="ECO:0000256" key="7">
    <source>
        <dbReference type="SAM" id="Phobius"/>
    </source>
</evidence>
<dbReference type="NCBIfam" id="NF037979">
    <property type="entry name" value="Na_transp"/>
    <property type="match status" value="1"/>
</dbReference>
<comment type="subcellular location">
    <subcellularLocation>
        <location evidence="1">Membrane</location>
        <topology evidence="1">Multi-pass membrane protein</topology>
    </subcellularLocation>
</comment>
<keyword evidence="4 7" id="KW-1133">Transmembrane helix</keyword>
<keyword evidence="6" id="KW-0769">Symport</keyword>
<protein>
    <recommendedName>
        <fullName evidence="6">Transporter</fullName>
    </recommendedName>
</protein>
<dbReference type="InterPro" id="IPR037272">
    <property type="entry name" value="SNS_sf"/>
</dbReference>
<comment type="similarity">
    <text evidence="6">Belongs to the sodium:neurotransmitter symporter (SNF) (TC 2.A.22) family.</text>
</comment>